<evidence type="ECO:0000256" key="10">
    <source>
        <dbReference type="ARBA" id="ARBA00023326"/>
    </source>
</evidence>
<dbReference type="PANTHER" id="PTHR34142">
    <property type="entry name" value="ENDO-BETA-1,4-GLUCANASE A"/>
    <property type="match status" value="1"/>
</dbReference>
<dbReference type="GO" id="GO:0030248">
    <property type="term" value="F:cellulose binding"/>
    <property type="evidence" value="ECO:0007669"/>
    <property type="project" value="InterPro"/>
</dbReference>
<dbReference type="InterPro" id="IPR035971">
    <property type="entry name" value="CBD_sf"/>
</dbReference>
<comment type="similarity">
    <text evidence="2 13">Belongs to the glycosyl hydrolase 5 (cellulase A) family.</text>
</comment>
<evidence type="ECO:0000256" key="13">
    <source>
        <dbReference type="RuleBase" id="RU361153"/>
    </source>
</evidence>
<evidence type="ECO:0000256" key="11">
    <source>
        <dbReference type="ARBA" id="ARBA00059691"/>
    </source>
</evidence>
<dbReference type="PROSITE" id="PS51164">
    <property type="entry name" value="CBM1_2"/>
    <property type="match status" value="1"/>
</dbReference>
<organism evidence="15 16">
    <name type="scientific">Hyaloscypha variabilis (strain UAMH 11265 / GT02V1 / F)</name>
    <name type="common">Meliniomyces variabilis</name>
    <dbReference type="NCBI Taxonomy" id="1149755"/>
    <lineage>
        <taxon>Eukaryota</taxon>
        <taxon>Fungi</taxon>
        <taxon>Dikarya</taxon>
        <taxon>Ascomycota</taxon>
        <taxon>Pezizomycotina</taxon>
        <taxon>Leotiomycetes</taxon>
        <taxon>Helotiales</taxon>
        <taxon>Hyaloscyphaceae</taxon>
        <taxon>Hyaloscypha</taxon>
        <taxon>Hyaloscypha variabilis</taxon>
    </lineage>
</organism>
<keyword evidence="6" id="KW-0136">Cellulose degradation</keyword>
<dbReference type="OrthoDB" id="5823761at2759"/>
<keyword evidence="9 13" id="KW-0326">Glycosidase</keyword>
<sequence>MCGGTGYAGPTSCVAGYTCIVSSPTYSQCLPAPSGSLSPTTVSPPSCASSNNPPASAGKVSMAGINIAGCDFGMDNNASNHSYCPLGPAYYKPDGPGQMIHFATQDNFNVFRLPVGWQYITNNGNTATGTLDPTNSAAYDILVQQCLAAGSYCLIDIHNYARFNSLVIGQGGPTNAVFASLWASIATKYQTKNKVIFGLMNEPQGIPNITAWSDTVQAAVTAIRNAGATSQIILLPGNDFTSAESFVTDGSGPALAKVTNPDSTTTNLVFDVHKYLDSDGSGTSPDCVGNYISLAFEPLAQWLRCNGRMALLSETGGGSTSTCETYLCQAIVFLNANSDVYLGYIGWAAGSFDTGYALAETPTDNNGVWTDTQIVTQCLVPK</sequence>
<evidence type="ECO:0000259" key="14">
    <source>
        <dbReference type="PROSITE" id="PS51164"/>
    </source>
</evidence>
<dbReference type="EMBL" id="KZ613948">
    <property type="protein sequence ID" value="PMD38430.1"/>
    <property type="molecule type" value="Genomic_DNA"/>
</dbReference>
<dbReference type="SUPFAM" id="SSF51445">
    <property type="entry name" value="(Trans)glycosidases"/>
    <property type="match status" value="1"/>
</dbReference>
<dbReference type="Proteomes" id="UP000235786">
    <property type="component" value="Unassembled WGS sequence"/>
</dbReference>
<gene>
    <name evidence="15" type="ORF">L207DRAFT_599206</name>
</gene>
<keyword evidence="10" id="KW-0624">Polysaccharide degradation</keyword>
<evidence type="ECO:0000256" key="3">
    <source>
        <dbReference type="ARBA" id="ARBA00012601"/>
    </source>
</evidence>
<dbReference type="InterPro" id="IPR001547">
    <property type="entry name" value="Glyco_hydro_5"/>
</dbReference>
<evidence type="ECO:0000256" key="2">
    <source>
        <dbReference type="ARBA" id="ARBA00005641"/>
    </source>
</evidence>
<dbReference type="GO" id="GO:0005576">
    <property type="term" value="C:extracellular region"/>
    <property type="evidence" value="ECO:0007669"/>
    <property type="project" value="InterPro"/>
</dbReference>
<dbReference type="Pfam" id="PF00734">
    <property type="entry name" value="CBM_1"/>
    <property type="match status" value="1"/>
</dbReference>
<name>A0A2J6RIV8_HYAVF</name>
<evidence type="ECO:0000256" key="6">
    <source>
        <dbReference type="ARBA" id="ARBA00023001"/>
    </source>
</evidence>
<keyword evidence="7" id="KW-0119">Carbohydrate metabolism</keyword>
<dbReference type="SMART" id="SM00236">
    <property type="entry name" value="fCBD"/>
    <property type="match status" value="1"/>
</dbReference>
<evidence type="ECO:0000313" key="16">
    <source>
        <dbReference type="Proteomes" id="UP000235786"/>
    </source>
</evidence>
<evidence type="ECO:0000256" key="9">
    <source>
        <dbReference type="ARBA" id="ARBA00023295"/>
    </source>
</evidence>
<keyword evidence="8" id="KW-0873">Pyrrolidone carboxylic acid</keyword>
<dbReference type="EC" id="3.2.1.4" evidence="3"/>
<dbReference type="Gene3D" id="3.20.20.80">
    <property type="entry name" value="Glycosidases"/>
    <property type="match status" value="1"/>
</dbReference>
<keyword evidence="5 13" id="KW-0378">Hydrolase</keyword>
<accession>A0A2J6RIV8</accession>
<evidence type="ECO:0000256" key="1">
    <source>
        <dbReference type="ARBA" id="ARBA00000966"/>
    </source>
</evidence>
<dbReference type="SUPFAM" id="SSF57180">
    <property type="entry name" value="Cellulose-binding domain"/>
    <property type="match status" value="1"/>
</dbReference>
<dbReference type="InterPro" id="IPR017853">
    <property type="entry name" value="GH"/>
</dbReference>
<feature type="domain" description="CBM1" evidence="14">
    <location>
        <begin position="1"/>
        <end position="30"/>
    </location>
</feature>
<dbReference type="InterPro" id="IPR000254">
    <property type="entry name" value="CBD"/>
</dbReference>
<dbReference type="AlphaFoldDB" id="A0A2J6RIV8"/>
<evidence type="ECO:0000256" key="5">
    <source>
        <dbReference type="ARBA" id="ARBA00022801"/>
    </source>
</evidence>
<evidence type="ECO:0000313" key="15">
    <source>
        <dbReference type="EMBL" id="PMD38430.1"/>
    </source>
</evidence>
<keyword evidence="4" id="KW-0732">Signal</keyword>
<dbReference type="FunFam" id="3.20.20.80:FF:000124">
    <property type="entry name" value="Exported cellulase"/>
    <property type="match status" value="1"/>
</dbReference>
<comment type="catalytic activity">
    <reaction evidence="1">
        <text>Endohydrolysis of (1-&gt;4)-beta-D-glucosidic linkages in cellulose, lichenin and cereal beta-D-glucans.</text>
        <dbReference type="EC" id="3.2.1.4"/>
    </reaction>
</comment>
<evidence type="ECO:0000256" key="12">
    <source>
        <dbReference type="ARBA" id="ARBA00074271"/>
    </source>
</evidence>
<comment type="function">
    <text evidence="11">Endoglucanase (EG) that cleaves the internal beta-1,4-glucosidic bonds in cellulose. The degradation of cellulose involves an interplay between different cellulolytic enzymes. Hydrolysis starts with EGs, which cut internal glycosidic linkages to reduce the polymerization degree of the substrate and creates new chain ends for exocellobiohydrolases (CBHs). The CBH release the disaccharide cellobiose from the non-reducing end of the cellulose polymer chain. Finally, beta-1,4-glucosidases hydrolyze the cellobiose and other short cello-oligosaccharides into glucose units.</text>
</comment>
<dbReference type="Pfam" id="PF00150">
    <property type="entry name" value="Cellulase"/>
    <property type="match status" value="1"/>
</dbReference>
<dbReference type="PANTHER" id="PTHR34142:SF5">
    <property type="entry name" value="CBM1 DOMAIN-CONTAINING PROTEIN"/>
    <property type="match status" value="1"/>
</dbReference>
<reference evidence="15 16" key="1">
    <citation type="submission" date="2016-04" db="EMBL/GenBank/DDBJ databases">
        <title>A degradative enzymes factory behind the ericoid mycorrhizal symbiosis.</title>
        <authorList>
            <consortium name="DOE Joint Genome Institute"/>
            <person name="Martino E."/>
            <person name="Morin E."/>
            <person name="Grelet G."/>
            <person name="Kuo A."/>
            <person name="Kohler A."/>
            <person name="Daghino S."/>
            <person name="Barry K."/>
            <person name="Choi C."/>
            <person name="Cichocki N."/>
            <person name="Clum A."/>
            <person name="Copeland A."/>
            <person name="Hainaut M."/>
            <person name="Haridas S."/>
            <person name="Labutti K."/>
            <person name="Lindquist E."/>
            <person name="Lipzen A."/>
            <person name="Khouja H.-R."/>
            <person name="Murat C."/>
            <person name="Ohm R."/>
            <person name="Olson A."/>
            <person name="Spatafora J."/>
            <person name="Veneault-Fourrey C."/>
            <person name="Henrissat B."/>
            <person name="Grigoriev I."/>
            <person name="Martin F."/>
            <person name="Perotto S."/>
        </authorList>
    </citation>
    <scope>NUCLEOTIDE SEQUENCE [LARGE SCALE GENOMIC DNA]</scope>
    <source>
        <strain evidence="15 16">F</strain>
    </source>
</reference>
<protein>
    <recommendedName>
        <fullName evidence="12">Endoglucanase EG-II</fullName>
        <ecNumber evidence="3">3.2.1.4</ecNumber>
    </recommendedName>
</protein>
<dbReference type="GO" id="GO:0030245">
    <property type="term" value="P:cellulose catabolic process"/>
    <property type="evidence" value="ECO:0007669"/>
    <property type="project" value="UniProtKB-KW"/>
</dbReference>
<evidence type="ECO:0000256" key="7">
    <source>
        <dbReference type="ARBA" id="ARBA00023277"/>
    </source>
</evidence>
<keyword evidence="16" id="KW-1185">Reference proteome</keyword>
<dbReference type="GO" id="GO:0008810">
    <property type="term" value="F:cellulase activity"/>
    <property type="evidence" value="ECO:0007669"/>
    <property type="project" value="UniProtKB-EC"/>
</dbReference>
<evidence type="ECO:0000256" key="4">
    <source>
        <dbReference type="ARBA" id="ARBA00022729"/>
    </source>
</evidence>
<proteinExistence type="inferred from homology"/>
<evidence type="ECO:0000256" key="8">
    <source>
        <dbReference type="ARBA" id="ARBA00023283"/>
    </source>
</evidence>
<dbReference type="STRING" id="1149755.A0A2J6RIV8"/>